<keyword evidence="2" id="KW-1185">Reference proteome</keyword>
<organism evidence="1 2">
    <name type="scientific">Ixodes persulcatus</name>
    <name type="common">Taiga tick</name>
    <dbReference type="NCBI Taxonomy" id="34615"/>
    <lineage>
        <taxon>Eukaryota</taxon>
        <taxon>Metazoa</taxon>
        <taxon>Ecdysozoa</taxon>
        <taxon>Arthropoda</taxon>
        <taxon>Chelicerata</taxon>
        <taxon>Arachnida</taxon>
        <taxon>Acari</taxon>
        <taxon>Parasitiformes</taxon>
        <taxon>Ixodida</taxon>
        <taxon>Ixodoidea</taxon>
        <taxon>Ixodidae</taxon>
        <taxon>Ixodinae</taxon>
        <taxon>Ixodes</taxon>
    </lineage>
</organism>
<feature type="non-terminal residue" evidence="1">
    <location>
        <position position="1"/>
    </location>
</feature>
<feature type="non-terminal residue" evidence="1">
    <location>
        <position position="283"/>
    </location>
</feature>
<accession>A0AC60PHI2</accession>
<evidence type="ECO:0000313" key="2">
    <source>
        <dbReference type="Proteomes" id="UP000805193"/>
    </source>
</evidence>
<dbReference type="Proteomes" id="UP000805193">
    <property type="component" value="Unassembled WGS sequence"/>
</dbReference>
<gene>
    <name evidence="1" type="ORF">HPB47_003814</name>
</gene>
<evidence type="ECO:0000313" key="1">
    <source>
        <dbReference type="EMBL" id="KAG0419891.1"/>
    </source>
</evidence>
<proteinExistence type="predicted"/>
<comment type="caution">
    <text evidence="1">The sequence shown here is derived from an EMBL/GenBank/DDBJ whole genome shotgun (WGS) entry which is preliminary data.</text>
</comment>
<name>A0AC60PHI2_IXOPE</name>
<sequence length="283" mass="33130">CARGNITQVVRSSTRVTNASESLLDMVFVSSKIARQGAQCEIVEGISDHSLVVCTLTLACQLSTYIKIKRYSDFNNADDVDILDVLQERYWLFYNMYHPVTSTTNELWLRFRGIVQHFIQKFLPLRIRRLKKFNPWITCYILHFKRKIRRVCKFGNGNNISSIPFLRRQSRSSVKNAKHRFFNVTLHNYLPSDPRKFWRFLKRKKCSFSDMKLCNIPTNHKQLISNAFNEYFPSIFTVETGIVPRYQSFRIVIPDISITEEEVLAALLNLDVRKSHAPDDIPK</sequence>
<reference evidence="1 2" key="1">
    <citation type="journal article" date="2020" name="Cell">
        <title>Large-Scale Comparative Analyses of Tick Genomes Elucidate Their Genetic Diversity and Vector Capacities.</title>
        <authorList>
            <consortium name="Tick Genome and Microbiome Consortium (TIGMIC)"/>
            <person name="Jia N."/>
            <person name="Wang J."/>
            <person name="Shi W."/>
            <person name="Du L."/>
            <person name="Sun Y."/>
            <person name="Zhan W."/>
            <person name="Jiang J.F."/>
            <person name="Wang Q."/>
            <person name="Zhang B."/>
            <person name="Ji P."/>
            <person name="Bell-Sakyi L."/>
            <person name="Cui X.M."/>
            <person name="Yuan T.T."/>
            <person name="Jiang B.G."/>
            <person name="Yang W.F."/>
            <person name="Lam T.T."/>
            <person name="Chang Q.C."/>
            <person name="Ding S.J."/>
            <person name="Wang X.J."/>
            <person name="Zhu J.G."/>
            <person name="Ruan X.D."/>
            <person name="Zhao L."/>
            <person name="Wei J.T."/>
            <person name="Ye R.Z."/>
            <person name="Que T.C."/>
            <person name="Du C.H."/>
            <person name="Zhou Y.H."/>
            <person name="Cheng J.X."/>
            <person name="Dai P.F."/>
            <person name="Guo W.B."/>
            <person name="Han X.H."/>
            <person name="Huang E.J."/>
            <person name="Li L.F."/>
            <person name="Wei W."/>
            <person name="Gao Y.C."/>
            <person name="Liu J.Z."/>
            <person name="Shao H.Z."/>
            <person name="Wang X."/>
            <person name="Wang C.C."/>
            <person name="Yang T.C."/>
            <person name="Huo Q.B."/>
            <person name="Li W."/>
            <person name="Chen H.Y."/>
            <person name="Chen S.E."/>
            <person name="Zhou L.G."/>
            <person name="Ni X.B."/>
            <person name="Tian J.H."/>
            <person name="Sheng Y."/>
            <person name="Liu T."/>
            <person name="Pan Y.S."/>
            <person name="Xia L.Y."/>
            <person name="Li J."/>
            <person name="Zhao F."/>
            <person name="Cao W.C."/>
        </authorList>
    </citation>
    <scope>NUCLEOTIDE SEQUENCE [LARGE SCALE GENOMIC DNA]</scope>
    <source>
        <strain evidence="1">Iper-2018</strain>
    </source>
</reference>
<dbReference type="EMBL" id="JABSTQ010010567">
    <property type="protein sequence ID" value="KAG0419891.1"/>
    <property type="molecule type" value="Genomic_DNA"/>
</dbReference>
<protein>
    <submittedName>
        <fullName evidence="1">Uncharacterized protein</fullName>
    </submittedName>
</protein>